<dbReference type="EMBL" id="UINC01009882">
    <property type="protein sequence ID" value="SVA44180.1"/>
    <property type="molecule type" value="Genomic_DNA"/>
</dbReference>
<proteinExistence type="predicted"/>
<reference evidence="1" key="1">
    <citation type="submission" date="2018-05" db="EMBL/GenBank/DDBJ databases">
        <authorList>
            <person name="Lanie J.A."/>
            <person name="Ng W.-L."/>
            <person name="Kazmierczak K.M."/>
            <person name="Andrzejewski T.M."/>
            <person name="Davidsen T.M."/>
            <person name="Wayne K.J."/>
            <person name="Tettelin H."/>
            <person name="Glass J.I."/>
            <person name="Rusch D."/>
            <person name="Podicherti R."/>
            <person name="Tsui H.-C.T."/>
            <person name="Winkler M.E."/>
        </authorList>
    </citation>
    <scope>NUCLEOTIDE SEQUENCE</scope>
</reference>
<name>A0A381VV68_9ZZZZ</name>
<organism evidence="1">
    <name type="scientific">marine metagenome</name>
    <dbReference type="NCBI Taxonomy" id="408172"/>
    <lineage>
        <taxon>unclassified sequences</taxon>
        <taxon>metagenomes</taxon>
        <taxon>ecological metagenomes</taxon>
    </lineage>
</organism>
<accession>A0A381VV68</accession>
<dbReference type="AlphaFoldDB" id="A0A381VV68"/>
<sequence>MTDSERRFSLDPIKVDPSLKNRIFS</sequence>
<feature type="non-terminal residue" evidence="1">
    <location>
        <position position="25"/>
    </location>
</feature>
<protein>
    <submittedName>
        <fullName evidence="1">Uncharacterized protein</fullName>
    </submittedName>
</protein>
<evidence type="ECO:0000313" key="1">
    <source>
        <dbReference type="EMBL" id="SVA44180.1"/>
    </source>
</evidence>
<gene>
    <name evidence="1" type="ORF">METZ01_LOCUS97034</name>
</gene>